<keyword evidence="1" id="KW-0812">Transmembrane</keyword>
<accession>A0A540KXA9</accession>
<protein>
    <submittedName>
        <fullName evidence="2">Uncharacterized protein</fullName>
    </submittedName>
</protein>
<name>A0A540KXA9_MALBA</name>
<feature type="transmembrane region" description="Helical" evidence="1">
    <location>
        <begin position="12"/>
        <end position="30"/>
    </location>
</feature>
<evidence type="ECO:0000313" key="2">
    <source>
        <dbReference type="EMBL" id="TQD78871.1"/>
    </source>
</evidence>
<proteinExistence type="predicted"/>
<dbReference type="EMBL" id="VIEB01000886">
    <property type="protein sequence ID" value="TQD78871.1"/>
    <property type="molecule type" value="Genomic_DNA"/>
</dbReference>
<evidence type="ECO:0000313" key="3">
    <source>
        <dbReference type="Proteomes" id="UP000315295"/>
    </source>
</evidence>
<gene>
    <name evidence="2" type="ORF">C1H46_035568</name>
</gene>
<evidence type="ECO:0000256" key="1">
    <source>
        <dbReference type="SAM" id="Phobius"/>
    </source>
</evidence>
<organism evidence="2 3">
    <name type="scientific">Malus baccata</name>
    <name type="common">Siberian crab apple</name>
    <name type="synonym">Pyrus baccata</name>
    <dbReference type="NCBI Taxonomy" id="106549"/>
    <lineage>
        <taxon>Eukaryota</taxon>
        <taxon>Viridiplantae</taxon>
        <taxon>Streptophyta</taxon>
        <taxon>Embryophyta</taxon>
        <taxon>Tracheophyta</taxon>
        <taxon>Spermatophyta</taxon>
        <taxon>Magnoliopsida</taxon>
        <taxon>eudicotyledons</taxon>
        <taxon>Gunneridae</taxon>
        <taxon>Pentapetalae</taxon>
        <taxon>rosids</taxon>
        <taxon>fabids</taxon>
        <taxon>Rosales</taxon>
        <taxon>Rosaceae</taxon>
        <taxon>Amygdaloideae</taxon>
        <taxon>Maleae</taxon>
        <taxon>Malus</taxon>
    </lineage>
</organism>
<sequence length="71" mass="8193">MATGSGLLGTWHQAVLLVLHLFFLYILWTMQEHVCQVISRQPRRVVERQFNGLVMLELSCIVDFTSECTIL</sequence>
<keyword evidence="1" id="KW-1133">Transmembrane helix</keyword>
<dbReference type="AlphaFoldDB" id="A0A540KXA9"/>
<keyword evidence="3" id="KW-1185">Reference proteome</keyword>
<comment type="caution">
    <text evidence="2">The sequence shown here is derived from an EMBL/GenBank/DDBJ whole genome shotgun (WGS) entry which is preliminary data.</text>
</comment>
<reference evidence="2 3" key="1">
    <citation type="journal article" date="2019" name="G3 (Bethesda)">
        <title>Sequencing of a Wild Apple (Malus baccata) Genome Unravels the Differences Between Cultivated and Wild Apple Species Regarding Disease Resistance and Cold Tolerance.</title>
        <authorList>
            <person name="Chen X."/>
        </authorList>
    </citation>
    <scope>NUCLEOTIDE SEQUENCE [LARGE SCALE GENOMIC DNA]</scope>
    <source>
        <strain evidence="3">cv. Shandingzi</strain>
        <tissue evidence="2">Leaves</tissue>
    </source>
</reference>
<dbReference type="Proteomes" id="UP000315295">
    <property type="component" value="Unassembled WGS sequence"/>
</dbReference>
<keyword evidence="1" id="KW-0472">Membrane</keyword>